<evidence type="ECO:0000256" key="3">
    <source>
        <dbReference type="ARBA" id="ARBA00004322"/>
    </source>
</evidence>
<keyword evidence="8" id="KW-0460">Magnesium</keyword>
<keyword evidence="10" id="KW-0539">Nucleus</keyword>
<evidence type="ECO:0000256" key="2">
    <source>
        <dbReference type="ARBA" id="ARBA00001946"/>
    </source>
</evidence>
<reference evidence="13" key="2">
    <citation type="submission" date="2017-06" db="EMBL/GenBank/DDBJ databases">
        <title>WGS assembly of Brachypodium distachyon.</title>
        <authorList>
            <consortium name="The International Brachypodium Initiative"/>
            <person name="Lucas S."/>
            <person name="Harmon-Smith M."/>
            <person name="Lail K."/>
            <person name="Tice H."/>
            <person name="Grimwood J."/>
            <person name="Bruce D."/>
            <person name="Barry K."/>
            <person name="Shu S."/>
            <person name="Lindquist E."/>
            <person name="Wang M."/>
            <person name="Pitluck S."/>
            <person name="Vogel J.P."/>
            <person name="Garvin D.F."/>
            <person name="Mockler T.C."/>
            <person name="Schmutz J."/>
            <person name="Rokhsar D."/>
            <person name="Bevan M.W."/>
        </authorList>
    </citation>
    <scope>NUCLEOTIDE SEQUENCE</scope>
    <source>
        <strain evidence="13">Bd21</strain>
    </source>
</reference>
<dbReference type="EnsemblPlants" id="PNT63102">
    <property type="protein sequence ID" value="PNT63102"/>
    <property type="gene ID" value="BRADI_4g11470v3"/>
</dbReference>
<gene>
    <name evidence="14" type="primary">LOC104584910</name>
    <name evidence="13" type="ORF">BRADI_4g11470v3</name>
</gene>
<dbReference type="GO" id="GO:0046872">
    <property type="term" value="F:metal ion binding"/>
    <property type="evidence" value="ECO:0007669"/>
    <property type="project" value="UniProtKB-KW"/>
</dbReference>
<keyword evidence="9" id="KW-0234">DNA repair</keyword>
<keyword evidence="15" id="KW-1185">Reference proteome</keyword>
<feature type="domain" description="Endonuclease/exonuclease/phosphatase" evidence="12">
    <location>
        <begin position="147"/>
        <end position="316"/>
    </location>
</feature>
<dbReference type="Gene3D" id="3.60.10.10">
    <property type="entry name" value="Endonuclease/exonuclease/phosphatase"/>
    <property type="match status" value="1"/>
</dbReference>
<evidence type="ECO:0000256" key="6">
    <source>
        <dbReference type="ARBA" id="ARBA00022763"/>
    </source>
</evidence>
<reference evidence="13 14" key="1">
    <citation type="journal article" date="2010" name="Nature">
        <title>Genome sequencing and analysis of the model grass Brachypodium distachyon.</title>
        <authorList>
            <consortium name="International Brachypodium Initiative"/>
        </authorList>
    </citation>
    <scope>NUCLEOTIDE SEQUENCE [LARGE SCALE GENOMIC DNA]</scope>
    <source>
        <strain evidence="13">Bd21</strain>
        <strain evidence="14">cv. Bd21</strain>
    </source>
</reference>
<evidence type="ECO:0000313" key="15">
    <source>
        <dbReference type="Proteomes" id="UP000008810"/>
    </source>
</evidence>
<dbReference type="AlphaFoldDB" id="A0A0Q3EIB3"/>
<evidence type="ECO:0000256" key="1">
    <source>
        <dbReference type="ARBA" id="ARBA00001936"/>
    </source>
</evidence>
<dbReference type="CDD" id="cd09080">
    <property type="entry name" value="TDP2"/>
    <property type="match status" value="1"/>
</dbReference>
<evidence type="ECO:0000313" key="13">
    <source>
        <dbReference type="EMBL" id="KQJ87486.1"/>
    </source>
</evidence>
<dbReference type="Gramene" id="KQJ87486">
    <property type="protein sequence ID" value="KQJ87486"/>
    <property type="gene ID" value="BRADI_4g11470v3"/>
</dbReference>
<name>A0A0Q3EIB3_BRADI</name>
<dbReference type="GO" id="GO:0016787">
    <property type="term" value="F:hydrolase activity"/>
    <property type="evidence" value="ECO:0007669"/>
    <property type="project" value="UniProtKB-KW"/>
</dbReference>
<accession>A0A0Q3EIB3</accession>
<feature type="coiled-coil region" evidence="11">
    <location>
        <begin position="175"/>
        <end position="202"/>
    </location>
</feature>
<dbReference type="GeneID" id="104584910"/>
<dbReference type="RefSeq" id="XP_024310178.1">
    <property type="nucleotide sequence ID" value="XM_024454410.1"/>
</dbReference>
<dbReference type="Proteomes" id="UP000008810">
    <property type="component" value="Chromosome 4"/>
</dbReference>
<keyword evidence="5" id="KW-0479">Metal-binding</keyword>
<dbReference type="PANTHER" id="PTHR15822">
    <property type="entry name" value="TRAF AND TNF RECEPTOR-ASSOCIATED PROTEIN"/>
    <property type="match status" value="1"/>
</dbReference>
<evidence type="ECO:0000256" key="10">
    <source>
        <dbReference type="ARBA" id="ARBA00023242"/>
    </source>
</evidence>
<reference evidence="14" key="3">
    <citation type="submission" date="2018-08" db="UniProtKB">
        <authorList>
            <consortium name="EnsemblPlants"/>
        </authorList>
    </citation>
    <scope>IDENTIFICATION</scope>
    <source>
        <strain evidence="14">cv. Bd21</strain>
    </source>
</reference>
<comment type="subcellular location">
    <subcellularLocation>
        <location evidence="3">Nucleus</location>
        <location evidence="3">PML body</location>
    </subcellularLocation>
</comment>
<evidence type="ECO:0000256" key="11">
    <source>
        <dbReference type="SAM" id="Coils"/>
    </source>
</evidence>
<dbReference type="Gramene" id="PNT63102">
    <property type="protein sequence ID" value="PNT63102"/>
    <property type="gene ID" value="BRADI_4g11470v3"/>
</dbReference>
<evidence type="ECO:0000259" key="12">
    <source>
        <dbReference type="Pfam" id="PF03372"/>
    </source>
</evidence>
<dbReference type="ExpressionAtlas" id="A0A0Q3EIB3">
    <property type="expression patterns" value="baseline"/>
</dbReference>
<dbReference type="GO" id="GO:0006281">
    <property type="term" value="P:DNA repair"/>
    <property type="evidence" value="ECO:0007669"/>
    <property type="project" value="UniProtKB-KW"/>
</dbReference>
<protein>
    <recommendedName>
        <fullName evidence="12">Endonuclease/exonuclease/phosphatase domain-containing protein</fullName>
    </recommendedName>
</protein>
<dbReference type="OrthoDB" id="9975959at2759"/>
<dbReference type="InterPro" id="IPR036691">
    <property type="entry name" value="Endo/exonu/phosph_ase_sf"/>
</dbReference>
<dbReference type="EnsemblPlants" id="KQJ87486">
    <property type="protein sequence ID" value="KQJ87486"/>
    <property type="gene ID" value="BRADI_4g11470v3"/>
</dbReference>
<dbReference type="EMBL" id="CM000883">
    <property type="protein sequence ID" value="PNT63102.1"/>
    <property type="molecule type" value="Genomic_DNA"/>
</dbReference>
<dbReference type="SUPFAM" id="SSF56219">
    <property type="entry name" value="DNase I-like"/>
    <property type="match status" value="1"/>
</dbReference>
<dbReference type="GO" id="GO:0004518">
    <property type="term" value="F:nuclease activity"/>
    <property type="evidence" value="ECO:0007669"/>
    <property type="project" value="UniProtKB-KW"/>
</dbReference>
<evidence type="ECO:0000256" key="9">
    <source>
        <dbReference type="ARBA" id="ARBA00023204"/>
    </source>
</evidence>
<keyword evidence="11" id="KW-0175">Coiled coil</keyword>
<sequence length="334" mass="38019">MAAALLRLQPKPFLLPRPLALLYPTTILPASFPWRTALQLGAPGWSLPPLWAKEGAQGNAKKENSETHLDSKTIKIMTYNEVTPDIQNYLKRSCASWQEYECVSPDEEDVERHRYYCLLMSKMPVNSSELIYWTKPKGGRGLYTVYVTIGGGKNLVLATTHLEGRVVRYFKPGRIHSKRTKKQRKEERLRKNEKRRAQAEACRRLLPAHPNVILCGDMNWDDRVDGSFPLLDGFIDPWIVLKPGENGYTYDTEANAMLAAIAEHNLVKRQLQGRLDRFFCKLEDFKIENIEIIGKEAIALDKHLIIHETPLLPSDHFGLVLTITLRSNGSANSN</sequence>
<dbReference type="PANTHER" id="PTHR15822:SF4">
    <property type="entry name" value="TYROSYL-DNA PHOSPHODIESTERASE 2"/>
    <property type="match status" value="1"/>
</dbReference>
<proteinExistence type="predicted"/>
<keyword evidence="4" id="KW-0540">Nuclease</keyword>
<dbReference type="EMBL" id="CM000883">
    <property type="protein sequence ID" value="KQJ87486.1"/>
    <property type="molecule type" value="Genomic_DNA"/>
</dbReference>
<keyword evidence="6" id="KW-0227">DNA damage</keyword>
<evidence type="ECO:0000256" key="7">
    <source>
        <dbReference type="ARBA" id="ARBA00022801"/>
    </source>
</evidence>
<dbReference type="Pfam" id="PF03372">
    <property type="entry name" value="Exo_endo_phos"/>
    <property type="match status" value="1"/>
</dbReference>
<comment type="cofactor">
    <cofactor evidence="1">
        <name>Mn(2+)</name>
        <dbReference type="ChEBI" id="CHEBI:29035"/>
    </cofactor>
</comment>
<organism evidence="13">
    <name type="scientific">Brachypodium distachyon</name>
    <name type="common">Purple false brome</name>
    <name type="synonym">Trachynia distachya</name>
    <dbReference type="NCBI Taxonomy" id="15368"/>
    <lineage>
        <taxon>Eukaryota</taxon>
        <taxon>Viridiplantae</taxon>
        <taxon>Streptophyta</taxon>
        <taxon>Embryophyta</taxon>
        <taxon>Tracheophyta</taxon>
        <taxon>Spermatophyta</taxon>
        <taxon>Magnoliopsida</taxon>
        <taxon>Liliopsida</taxon>
        <taxon>Poales</taxon>
        <taxon>Poaceae</taxon>
        <taxon>BOP clade</taxon>
        <taxon>Pooideae</taxon>
        <taxon>Stipodae</taxon>
        <taxon>Brachypodieae</taxon>
        <taxon>Brachypodium</taxon>
    </lineage>
</organism>
<keyword evidence="7" id="KW-0378">Hydrolase</keyword>
<comment type="cofactor">
    <cofactor evidence="2">
        <name>Mg(2+)</name>
        <dbReference type="ChEBI" id="CHEBI:18420"/>
    </cofactor>
</comment>
<dbReference type="InterPro" id="IPR005135">
    <property type="entry name" value="Endo/exonuclease/phosphatase"/>
</dbReference>
<evidence type="ECO:0000256" key="8">
    <source>
        <dbReference type="ARBA" id="ARBA00022842"/>
    </source>
</evidence>
<evidence type="ECO:0000313" key="14">
    <source>
        <dbReference type="EnsemblPlants" id="KQJ87486"/>
    </source>
</evidence>
<evidence type="ECO:0000256" key="5">
    <source>
        <dbReference type="ARBA" id="ARBA00022723"/>
    </source>
</evidence>
<dbReference type="InterPro" id="IPR051547">
    <property type="entry name" value="TDP2-like"/>
</dbReference>
<evidence type="ECO:0000256" key="4">
    <source>
        <dbReference type="ARBA" id="ARBA00022722"/>
    </source>
</evidence>